<dbReference type="PROSITE" id="PS50057">
    <property type="entry name" value="FERM_3"/>
    <property type="match status" value="1"/>
</dbReference>
<sequence length="460" mass="51586">MQQVAVESNLLKENGTVSLTRLECEYGMESFLPMILLENVKIREIRKHIRYFLKRDSAKLSESLAKQAARGDSNQPLFSLRVTDAPVSLRVRYLELLSHLPSFCGRGFSVTFKESQIDMIIQVDPRTGLLVRHPGKTNRPTISIDFDLIDRLVVRRDSDITSLISFRMASSPEQGLEFLVDKDDIDDLVSYICGYQLVQSNRQLICDFDDTPPTTIKSTTDPPPYSAVHKVIPCEWNYTGRISTFNRSLDLTIDPPPYELSNSFASAHSKDKTDTESETRPRSPSPLQPNSNAVRKSILHATDSMLIKNSQKLQRKEVVSPLIPRLAHRMESISDSSDFDESSLNSPLRSPVLDDEMALLLDRSQENIGYDSNRRESIETLISSVHAQHVPNLESLILFYQDTNGVSSTKNDQGETTKVADTNECENVANEILSPMSKTTVAPMASIEEEMSISQITAAS</sequence>
<keyword evidence="4" id="KW-1185">Reference proteome</keyword>
<feature type="region of interest" description="Disordered" evidence="1">
    <location>
        <begin position="262"/>
        <end position="293"/>
    </location>
</feature>
<evidence type="ECO:0000313" key="3">
    <source>
        <dbReference type="EMBL" id="KAJ1358028.1"/>
    </source>
</evidence>
<dbReference type="PANTHER" id="PTHR46221">
    <property type="entry name" value="FERM AND PDZ DOMAIN-CONTAINING PROTEIN FAMILY MEMBER"/>
    <property type="match status" value="1"/>
</dbReference>
<feature type="compositionally biased region" description="Basic and acidic residues" evidence="1">
    <location>
        <begin position="268"/>
        <end position="281"/>
    </location>
</feature>
<dbReference type="InterPro" id="IPR014352">
    <property type="entry name" value="FERM/acyl-CoA-bd_prot_sf"/>
</dbReference>
<dbReference type="Proteomes" id="UP001196413">
    <property type="component" value="Unassembled WGS sequence"/>
</dbReference>
<evidence type="ECO:0000313" key="4">
    <source>
        <dbReference type="Proteomes" id="UP001196413"/>
    </source>
</evidence>
<dbReference type="AlphaFoldDB" id="A0AAD5MJU9"/>
<dbReference type="Gene3D" id="1.20.80.10">
    <property type="match status" value="1"/>
</dbReference>
<accession>A0AAD5MJU9</accession>
<feature type="domain" description="FERM" evidence="2">
    <location>
        <begin position="1"/>
        <end position="203"/>
    </location>
</feature>
<proteinExistence type="predicted"/>
<organism evidence="3 4">
    <name type="scientific">Parelaphostrongylus tenuis</name>
    <name type="common">Meningeal worm</name>
    <dbReference type="NCBI Taxonomy" id="148309"/>
    <lineage>
        <taxon>Eukaryota</taxon>
        <taxon>Metazoa</taxon>
        <taxon>Ecdysozoa</taxon>
        <taxon>Nematoda</taxon>
        <taxon>Chromadorea</taxon>
        <taxon>Rhabditida</taxon>
        <taxon>Rhabditina</taxon>
        <taxon>Rhabditomorpha</taxon>
        <taxon>Strongyloidea</taxon>
        <taxon>Metastrongylidae</taxon>
        <taxon>Parelaphostrongylus</taxon>
    </lineage>
</organism>
<gene>
    <name evidence="3" type="ORF">KIN20_016330</name>
</gene>
<name>A0AAD5MJU9_PARTN</name>
<reference evidence="3" key="1">
    <citation type="submission" date="2021-06" db="EMBL/GenBank/DDBJ databases">
        <title>Parelaphostrongylus tenuis whole genome reference sequence.</title>
        <authorList>
            <person name="Garwood T.J."/>
            <person name="Larsen P.A."/>
            <person name="Fountain-Jones N.M."/>
            <person name="Garbe J.R."/>
            <person name="Macchietto M.G."/>
            <person name="Kania S.A."/>
            <person name="Gerhold R.W."/>
            <person name="Richards J.E."/>
            <person name="Wolf T.M."/>
        </authorList>
    </citation>
    <scope>NUCLEOTIDE SEQUENCE</scope>
    <source>
        <strain evidence="3">MNPRO001-30</strain>
        <tissue evidence="3">Meninges</tissue>
    </source>
</reference>
<dbReference type="InterPro" id="IPR000299">
    <property type="entry name" value="FERM_domain"/>
</dbReference>
<dbReference type="PANTHER" id="PTHR46221:SF3">
    <property type="entry name" value="FERM AND PDZ DOMAIN-CONTAINING PROTEIN 4"/>
    <property type="match status" value="1"/>
</dbReference>
<evidence type="ECO:0000256" key="1">
    <source>
        <dbReference type="SAM" id="MobiDB-lite"/>
    </source>
</evidence>
<evidence type="ECO:0000259" key="2">
    <source>
        <dbReference type="PROSITE" id="PS50057"/>
    </source>
</evidence>
<comment type="caution">
    <text evidence="3">The sequence shown here is derived from an EMBL/GenBank/DDBJ whole genome shotgun (WGS) entry which is preliminary data.</text>
</comment>
<protein>
    <recommendedName>
        <fullName evidence="2">FERM domain-containing protein</fullName>
    </recommendedName>
</protein>
<dbReference type="EMBL" id="JAHQIW010003284">
    <property type="protein sequence ID" value="KAJ1358028.1"/>
    <property type="molecule type" value="Genomic_DNA"/>
</dbReference>